<dbReference type="Proteomes" id="UP000175616">
    <property type="component" value="Unassembled WGS sequence"/>
</dbReference>
<proteinExistence type="predicted"/>
<protein>
    <submittedName>
        <fullName evidence="1">Uncharacterized protein</fullName>
    </submittedName>
</protein>
<evidence type="ECO:0000313" key="2">
    <source>
        <dbReference type="Proteomes" id="UP000175616"/>
    </source>
</evidence>
<organism evidence="1 2">
    <name type="scientific">Acidithiobacillus caldus</name>
    <dbReference type="NCBI Taxonomy" id="33059"/>
    <lineage>
        <taxon>Bacteria</taxon>
        <taxon>Pseudomonadati</taxon>
        <taxon>Pseudomonadota</taxon>
        <taxon>Acidithiobacillia</taxon>
        <taxon>Acidithiobacillales</taxon>
        <taxon>Acidithiobacillaceae</taxon>
        <taxon>Acidithiobacillus</taxon>
    </lineage>
</organism>
<comment type="caution">
    <text evidence="1">The sequence shown here is derived from an EMBL/GenBank/DDBJ whole genome shotgun (WGS) entry which is preliminary data.</text>
</comment>
<accession>A0A1E7YN23</accession>
<gene>
    <name evidence="1" type="ORF">BAE27_07410</name>
</gene>
<name>A0A1E7YN23_9PROT</name>
<evidence type="ECO:0000313" key="1">
    <source>
        <dbReference type="EMBL" id="OFC35399.1"/>
    </source>
</evidence>
<reference evidence="1 2" key="1">
    <citation type="submission" date="2016-06" db="EMBL/GenBank/DDBJ databases">
        <title>Gene turnover analysis identifies the evolutionary adaptation of the extremophile Acidithiobacillus caldus.</title>
        <authorList>
            <person name="Zhang X."/>
        </authorList>
    </citation>
    <scope>NUCLEOTIDE SEQUENCE [LARGE SCALE GENOMIC DNA]</scope>
    <source>
        <strain evidence="1 2">DX</strain>
    </source>
</reference>
<sequence>MGTRFVVCVSTECLGEFSSDDLTVGRAYEVLAGPDEHNTIRLIDDSGEYYLYPMDCFVPH</sequence>
<dbReference type="EMBL" id="LZYE01000197">
    <property type="protein sequence ID" value="OFC35399.1"/>
    <property type="molecule type" value="Genomic_DNA"/>
</dbReference>
<dbReference type="AlphaFoldDB" id="A0A1E7YN23"/>